<organism evidence="10 11">
    <name type="scientific">Winogradskyella luteola</name>
    <dbReference type="NCBI Taxonomy" id="2828330"/>
    <lineage>
        <taxon>Bacteria</taxon>
        <taxon>Pseudomonadati</taxon>
        <taxon>Bacteroidota</taxon>
        <taxon>Flavobacteriia</taxon>
        <taxon>Flavobacteriales</taxon>
        <taxon>Flavobacteriaceae</taxon>
        <taxon>Winogradskyella</taxon>
    </lineage>
</organism>
<dbReference type="PANTHER" id="PTHR31689">
    <property type="entry name" value="DIAMINOPIMELATE EPIMERASE, CHLOROPLASTIC"/>
    <property type="match status" value="1"/>
</dbReference>
<comment type="function">
    <text evidence="8">Catalyzes the stereoinversion of LL-2,6-diaminopimelate (L,L-DAP) to meso-diaminopimelate (meso-DAP), a precursor of L-lysine and an essential component of the bacterial peptidoglycan.</text>
</comment>
<feature type="binding site" evidence="8">
    <location>
        <position position="13"/>
    </location>
    <ligand>
        <name>substrate</name>
    </ligand>
</feature>
<dbReference type="PANTHER" id="PTHR31689:SF0">
    <property type="entry name" value="DIAMINOPIMELATE EPIMERASE"/>
    <property type="match status" value="1"/>
</dbReference>
<comment type="subcellular location">
    <subcellularLocation>
        <location evidence="8">Cytoplasm</location>
    </subcellularLocation>
</comment>
<dbReference type="HAMAP" id="MF_00197">
    <property type="entry name" value="DAP_epimerase"/>
    <property type="match status" value="1"/>
</dbReference>
<comment type="caution">
    <text evidence="8">Lacks conserved residue(s) required for the propagation of feature annotation.</text>
</comment>
<reference evidence="10" key="1">
    <citation type="submission" date="2021-04" db="EMBL/GenBank/DDBJ databases">
        <authorList>
            <person name="Pira H."/>
            <person name="Risdian C."/>
            <person name="Wink J."/>
        </authorList>
    </citation>
    <scope>NUCLEOTIDE SEQUENCE</scope>
    <source>
        <strain evidence="10">WHY3</strain>
    </source>
</reference>
<keyword evidence="5 8" id="KW-0457">Lysine biosynthesis</keyword>
<accession>A0A9X1FBU3</accession>
<evidence type="ECO:0000256" key="6">
    <source>
        <dbReference type="ARBA" id="ARBA00023235"/>
    </source>
</evidence>
<keyword evidence="6 8" id="KW-0413">Isomerase</keyword>
<comment type="pathway">
    <text evidence="1 8">Amino-acid biosynthesis; L-lysine biosynthesis via DAP pathway; DL-2,6-diaminopimelate from LL-2,6-diaminopimelate: step 1/1.</text>
</comment>
<dbReference type="GO" id="GO:0009089">
    <property type="term" value="P:lysine biosynthetic process via diaminopimelate"/>
    <property type="evidence" value="ECO:0007669"/>
    <property type="project" value="UniProtKB-UniRule"/>
</dbReference>
<dbReference type="Proteomes" id="UP001138894">
    <property type="component" value="Unassembled WGS sequence"/>
</dbReference>
<evidence type="ECO:0000256" key="7">
    <source>
        <dbReference type="ARBA" id="ARBA00051712"/>
    </source>
</evidence>
<keyword evidence="8" id="KW-0963">Cytoplasm</keyword>
<dbReference type="GO" id="GO:0008837">
    <property type="term" value="F:diaminopimelate epimerase activity"/>
    <property type="evidence" value="ECO:0007669"/>
    <property type="project" value="UniProtKB-UniRule"/>
</dbReference>
<gene>
    <name evidence="8" type="primary">dapF</name>
    <name evidence="10" type="ORF">KCG49_13660</name>
</gene>
<keyword evidence="11" id="KW-1185">Reference proteome</keyword>
<sequence length="259" mass="28884">MKMTFYKYQGTGNDFIIVDNRLQKIDKNNTKRIAELCDRRFGIGADGFILLENDKTSDFKMVYYNADGNESSMCGNGGRCITAFAKFLGLIDDETEFNAIDGLHKAKIEDGIVHLQMQDVSYIESFETHTFLDTGSPHHIEMVTAIESFNVKEKGSTIRYGGLYGKAGSNVNFVEQITDDTFAVRTYERGVENETLSCGTGVTAVALAMHSKAKASKNVINLKTQGGELKVSFNKNEKGYDNIWLIGPAEQVFKGEMEW</sequence>
<feature type="site" description="Could be important to modulate the pK values of the two catalytic cysteine residues" evidence="8">
    <location>
        <position position="188"/>
    </location>
</feature>
<dbReference type="GO" id="GO:0005829">
    <property type="term" value="C:cytosol"/>
    <property type="evidence" value="ECO:0007669"/>
    <property type="project" value="TreeGrafter"/>
</dbReference>
<feature type="binding site" evidence="8">
    <location>
        <position position="65"/>
    </location>
    <ligand>
        <name>substrate</name>
    </ligand>
</feature>
<evidence type="ECO:0000256" key="1">
    <source>
        <dbReference type="ARBA" id="ARBA00005196"/>
    </source>
</evidence>
<evidence type="ECO:0000256" key="9">
    <source>
        <dbReference type="PROSITE-ProRule" id="PRU10125"/>
    </source>
</evidence>
<evidence type="ECO:0000256" key="3">
    <source>
        <dbReference type="ARBA" id="ARBA00013080"/>
    </source>
</evidence>
<feature type="active site" description="Proton acceptor" evidence="8">
    <location>
        <position position="198"/>
    </location>
</feature>
<evidence type="ECO:0000313" key="10">
    <source>
        <dbReference type="EMBL" id="MBV7270238.1"/>
    </source>
</evidence>
<evidence type="ECO:0000313" key="11">
    <source>
        <dbReference type="Proteomes" id="UP001138894"/>
    </source>
</evidence>
<dbReference type="EC" id="5.1.1.7" evidence="3 8"/>
<feature type="binding site" evidence="8">
    <location>
        <begin position="199"/>
        <end position="200"/>
    </location>
    <ligand>
        <name>substrate</name>
    </ligand>
</feature>
<comment type="caution">
    <text evidence="10">The sequence shown here is derived from an EMBL/GenBank/DDBJ whole genome shotgun (WGS) entry which is preliminary data.</text>
</comment>
<dbReference type="Pfam" id="PF01678">
    <property type="entry name" value="DAP_epimerase"/>
    <property type="match status" value="2"/>
</dbReference>
<feature type="binding site" evidence="8">
    <location>
        <begin position="188"/>
        <end position="189"/>
    </location>
    <ligand>
        <name>substrate</name>
    </ligand>
</feature>
<proteinExistence type="inferred from homology"/>
<keyword evidence="4 8" id="KW-0028">Amino-acid biosynthesis</keyword>
<protein>
    <recommendedName>
        <fullName evidence="3 8">Diaminopimelate epimerase</fullName>
        <shortName evidence="8">DAP epimerase</shortName>
        <ecNumber evidence="3 8">5.1.1.7</ecNumber>
    </recommendedName>
    <alternativeName>
        <fullName evidence="8">PLP-independent amino acid racemase</fullName>
    </alternativeName>
</protein>
<dbReference type="InterPro" id="IPR001653">
    <property type="entry name" value="DAP_epimerase_DapF"/>
</dbReference>
<feature type="binding site" evidence="8">
    <location>
        <position position="170"/>
    </location>
    <ligand>
        <name>substrate</name>
    </ligand>
</feature>
<comment type="similarity">
    <text evidence="2 8">Belongs to the diaminopimelate epimerase family.</text>
</comment>
<feature type="binding site" evidence="8">
    <location>
        <begin position="75"/>
        <end position="76"/>
    </location>
    <ligand>
        <name>substrate</name>
    </ligand>
</feature>
<evidence type="ECO:0000256" key="8">
    <source>
        <dbReference type="HAMAP-Rule" id="MF_00197"/>
    </source>
</evidence>
<comment type="subunit">
    <text evidence="8">Homodimer.</text>
</comment>
<comment type="catalytic activity">
    <reaction evidence="7 8">
        <text>(2S,6S)-2,6-diaminopimelate = meso-2,6-diaminopimelate</text>
        <dbReference type="Rhea" id="RHEA:15393"/>
        <dbReference type="ChEBI" id="CHEBI:57609"/>
        <dbReference type="ChEBI" id="CHEBI:57791"/>
        <dbReference type="EC" id="5.1.1.7"/>
    </reaction>
</comment>
<feature type="active site" evidence="9">
    <location>
        <position position="74"/>
    </location>
</feature>
<name>A0A9X1FBU3_9FLAO</name>
<dbReference type="RefSeq" id="WP_218547291.1">
    <property type="nucleotide sequence ID" value="NZ_JAGSPD010000012.1"/>
</dbReference>
<evidence type="ECO:0000256" key="5">
    <source>
        <dbReference type="ARBA" id="ARBA00023154"/>
    </source>
</evidence>
<dbReference type="EMBL" id="JAGSPD010000012">
    <property type="protein sequence ID" value="MBV7270238.1"/>
    <property type="molecule type" value="Genomic_DNA"/>
</dbReference>
<evidence type="ECO:0000256" key="2">
    <source>
        <dbReference type="ARBA" id="ARBA00010219"/>
    </source>
</evidence>
<dbReference type="PROSITE" id="PS01326">
    <property type="entry name" value="DAP_EPIMERASE"/>
    <property type="match status" value="1"/>
</dbReference>
<dbReference type="InterPro" id="IPR018510">
    <property type="entry name" value="DAP_epimerase_AS"/>
</dbReference>
<feature type="site" description="Could be important to modulate the pK values of the two catalytic cysteine residues" evidence="8">
    <location>
        <position position="138"/>
    </location>
</feature>
<feature type="active site" description="Proton donor" evidence="8">
    <location>
        <position position="74"/>
    </location>
</feature>
<dbReference type="NCBIfam" id="TIGR00652">
    <property type="entry name" value="DapF"/>
    <property type="match status" value="1"/>
</dbReference>
<evidence type="ECO:0000256" key="4">
    <source>
        <dbReference type="ARBA" id="ARBA00022605"/>
    </source>
</evidence>
<dbReference type="AlphaFoldDB" id="A0A9X1FBU3"/>